<protein>
    <submittedName>
        <fullName evidence="1">Unannotated protein</fullName>
    </submittedName>
</protein>
<proteinExistence type="predicted"/>
<organism evidence="1">
    <name type="scientific">freshwater metagenome</name>
    <dbReference type="NCBI Taxonomy" id="449393"/>
    <lineage>
        <taxon>unclassified sequences</taxon>
        <taxon>metagenomes</taxon>
        <taxon>ecological metagenomes</taxon>
    </lineage>
</organism>
<accession>A0A6J6WAR6</accession>
<dbReference type="EMBL" id="CAFAAB010000037">
    <property type="protein sequence ID" value="CAB4780078.1"/>
    <property type="molecule type" value="Genomic_DNA"/>
</dbReference>
<dbReference type="AlphaFoldDB" id="A0A6J6WAR6"/>
<evidence type="ECO:0000313" key="1">
    <source>
        <dbReference type="EMBL" id="CAB4780078.1"/>
    </source>
</evidence>
<reference evidence="1" key="1">
    <citation type="submission" date="2020-05" db="EMBL/GenBank/DDBJ databases">
        <authorList>
            <person name="Chiriac C."/>
            <person name="Salcher M."/>
            <person name="Ghai R."/>
            <person name="Kavagutti S V."/>
        </authorList>
    </citation>
    <scope>NUCLEOTIDE SEQUENCE</scope>
</reference>
<name>A0A6J6WAR6_9ZZZZ</name>
<gene>
    <name evidence="1" type="ORF">UFOPK2958_00473</name>
</gene>
<sequence>MTTLVENVDEIGEVVLVLRVLSTDHAKTSPQQTAAHHHDRGVDFVNLAFRFRGVSLFNNLGHFAVAAIDNPAVARGVVDHGRQHGEGGTTLFVLGKQSLDGARPQQGGVARDNQDVTVAVTHDFVNRRQGHGNGVARAQLFVLLDKAQSLARGPFAHGLFDPLGAMSDDYDGGYDVITGGRGVQHVHHHGAATEMVERLRSGRTHSGPLTGGEYDNTGRLNHALISTRATYDSRHGTNCLRRVFLLPRKSE</sequence>